<evidence type="ECO:0000313" key="7">
    <source>
        <dbReference type="EMBL" id="PQL91756.1"/>
    </source>
</evidence>
<feature type="domain" description="Methyltransferase small" evidence="6">
    <location>
        <begin position="109"/>
        <end position="201"/>
    </location>
</feature>
<organism evidence="7 8">
    <name type="scientific">Apibacter adventoris</name>
    <dbReference type="NCBI Taxonomy" id="1679466"/>
    <lineage>
        <taxon>Bacteria</taxon>
        <taxon>Pseudomonadati</taxon>
        <taxon>Bacteroidota</taxon>
        <taxon>Flavobacteriia</taxon>
        <taxon>Flavobacteriales</taxon>
        <taxon>Weeksellaceae</taxon>
        <taxon>Apibacter</taxon>
    </lineage>
</organism>
<dbReference type="EMBL" id="PSZM01000040">
    <property type="protein sequence ID" value="PQL91756.1"/>
    <property type="molecule type" value="Genomic_DNA"/>
</dbReference>
<dbReference type="NCBIfam" id="TIGR03534">
    <property type="entry name" value="RF_mod_PrmC"/>
    <property type="match status" value="1"/>
</dbReference>
<keyword evidence="2 7" id="KW-0489">Methyltransferase</keyword>
<dbReference type="PANTHER" id="PTHR18895">
    <property type="entry name" value="HEMK METHYLTRANSFERASE"/>
    <property type="match status" value="1"/>
</dbReference>
<dbReference type="NCBIfam" id="TIGR00536">
    <property type="entry name" value="hemK_fam"/>
    <property type="match status" value="1"/>
</dbReference>
<dbReference type="PROSITE" id="PS00092">
    <property type="entry name" value="N6_MTASE"/>
    <property type="match status" value="1"/>
</dbReference>
<evidence type="ECO:0000256" key="1">
    <source>
        <dbReference type="ARBA" id="ARBA00012771"/>
    </source>
</evidence>
<keyword evidence="4" id="KW-0949">S-adenosyl-L-methionine</keyword>
<dbReference type="InterPro" id="IPR019874">
    <property type="entry name" value="RF_methyltr_PrmC"/>
</dbReference>
<dbReference type="InterPro" id="IPR004556">
    <property type="entry name" value="HemK-like"/>
</dbReference>
<gene>
    <name evidence="7" type="primary">prmC</name>
    <name evidence="7" type="ORF">C4S77_08115</name>
</gene>
<dbReference type="AlphaFoldDB" id="A0A2S8AAY3"/>
<evidence type="ECO:0000256" key="3">
    <source>
        <dbReference type="ARBA" id="ARBA00022679"/>
    </source>
</evidence>
<dbReference type="EC" id="2.1.1.297" evidence="1"/>
<dbReference type="InterPro" id="IPR002052">
    <property type="entry name" value="DNA_methylase_N6_adenine_CS"/>
</dbReference>
<proteinExistence type="predicted"/>
<reference evidence="7 8" key="1">
    <citation type="submission" date="2018-02" db="EMBL/GenBank/DDBJ databases">
        <title>Genome sequences of Apibacter spp., gut symbionts of Asian honey bees.</title>
        <authorList>
            <person name="Kwong W.K."/>
            <person name="Steele M.I."/>
            <person name="Moran N.A."/>
        </authorList>
    </citation>
    <scope>NUCLEOTIDE SEQUENCE [LARGE SCALE GENOMIC DNA]</scope>
    <source>
        <strain evidence="8">wkB301</strain>
    </source>
</reference>
<comment type="caution">
    <text evidence="7">The sequence shown here is derived from an EMBL/GenBank/DDBJ whole genome shotgun (WGS) entry which is preliminary data.</text>
</comment>
<sequence>MKSLSEIRQQYIKQLSEQYSLQEIDIIFYALAENYLHINKSILKLSLNELKDENDLKYILFLNALFQLKEGIPYQYVLGSTIFFGCEILVNKNVLIPRPETEELVEWILKDINNKNQKLQIIDLCSGSGCISIALAKNLPKSQIDGIDVSEKALELSQKNSVLNKVSVNYIQTNLLDSEKINTNKKYDIIVSNPPYIKKSEKRDMDERVYKFEPNEALFVTDENPLIFYKEIIKFSMMNLNEKGKIYIEINQNLSEETQELFLKYFTFVELKKDLSGNYRMIKAEAAIK</sequence>
<dbReference type="GO" id="GO:0032259">
    <property type="term" value="P:methylation"/>
    <property type="evidence" value="ECO:0007669"/>
    <property type="project" value="UniProtKB-KW"/>
</dbReference>
<evidence type="ECO:0000256" key="5">
    <source>
        <dbReference type="ARBA" id="ARBA00048391"/>
    </source>
</evidence>
<dbReference type="InterPro" id="IPR029063">
    <property type="entry name" value="SAM-dependent_MTases_sf"/>
</dbReference>
<dbReference type="RefSeq" id="WP_105247120.1">
    <property type="nucleotide sequence ID" value="NZ_PSZM01000040.1"/>
</dbReference>
<dbReference type="SUPFAM" id="SSF53335">
    <property type="entry name" value="S-adenosyl-L-methionine-dependent methyltransferases"/>
    <property type="match status" value="1"/>
</dbReference>
<comment type="catalytic activity">
    <reaction evidence="5">
        <text>L-glutaminyl-[peptide chain release factor] + S-adenosyl-L-methionine = N(5)-methyl-L-glutaminyl-[peptide chain release factor] + S-adenosyl-L-homocysteine + H(+)</text>
        <dbReference type="Rhea" id="RHEA:42896"/>
        <dbReference type="Rhea" id="RHEA-COMP:10271"/>
        <dbReference type="Rhea" id="RHEA-COMP:10272"/>
        <dbReference type="ChEBI" id="CHEBI:15378"/>
        <dbReference type="ChEBI" id="CHEBI:30011"/>
        <dbReference type="ChEBI" id="CHEBI:57856"/>
        <dbReference type="ChEBI" id="CHEBI:59789"/>
        <dbReference type="ChEBI" id="CHEBI:61891"/>
        <dbReference type="EC" id="2.1.1.297"/>
    </reaction>
</comment>
<dbReference type="GO" id="GO:0102559">
    <property type="term" value="F:peptide chain release factor N(5)-glutamine methyltransferase activity"/>
    <property type="evidence" value="ECO:0007669"/>
    <property type="project" value="UniProtKB-EC"/>
</dbReference>
<accession>A0A2S8AAY3</accession>
<dbReference type="Proteomes" id="UP000238042">
    <property type="component" value="Unassembled WGS sequence"/>
</dbReference>
<dbReference type="Pfam" id="PF05175">
    <property type="entry name" value="MTS"/>
    <property type="match status" value="1"/>
</dbReference>
<name>A0A2S8AAY3_9FLAO</name>
<keyword evidence="8" id="KW-1185">Reference proteome</keyword>
<keyword evidence="3 7" id="KW-0808">Transferase</keyword>
<protein>
    <recommendedName>
        <fullName evidence="1">peptide chain release factor N(5)-glutamine methyltransferase</fullName>
        <ecNumber evidence="1">2.1.1.297</ecNumber>
    </recommendedName>
</protein>
<evidence type="ECO:0000256" key="2">
    <source>
        <dbReference type="ARBA" id="ARBA00022603"/>
    </source>
</evidence>
<dbReference type="InterPro" id="IPR050320">
    <property type="entry name" value="N5-glutamine_MTase"/>
</dbReference>
<dbReference type="InterPro" id="IPR007848">
    <property type="entry name" value="Small_mtfrase_dom"/>
</dbReference>
<dbReference type="PANTHER" id="PTHR18895:SF74">
    <property type="entry name" value="MTRF1L RELEASE FACTOR GLUTAMINE METHYLTRANSFERASE"/>
    <property type="match status" value="1"/>
</dbReference>
<evidence type="ECO:0000313" key="8">
    <source>
        <dbReference type="Proteomes" id="UP000238042"/>
    </source>
</evidence>
<evidence type="ECO:0000256" key="4">
    <source>
        <dbReference type="ARBA" id="ARBA00022691"/>
    </source>
</evidence>
<dbReference type="CDD" id="cd02440">
    <property type="entry name" value="AdoMet_MTases"/>
    <property type="match status" value="1"/>
</dbReference>
<evidence type="ECO:0000259" key="6">
    <source>
        <dbReference type="Pfam" id="PF05175"/>
    </source>
</evidence>
<dbReference type="OrthoDB" id="9800643at2"/>
<dbReference type="Gene3D" id="3.40.50.150">
    <property type="entry name" value="Vaccinia Virus protein VP39"/>
    <property type="match status" value="1"/>
</dbReference>
<dbReference type="GO" id="GO:0003676">
    <property type="term" value="F:nucleic acid binding"/>
    <property type="evidence" value="ECO:0007669"/>
    <property type="project" value="InterPro"/>
</dbReference>